<dbReference type="AlphaFoldDB" id="A0A8X6S6J8"/>
<organism evidence="1 2">
    <name type="scientific">Trichonephila clavipes</name>
    <name type="common">Golden silk orbweaver</name>
    <name type="synonym">Nephila clavipes</name>
    <dbReference type="NCBI Taxonomy" id="2585209"/>
    <lineage>
        <taxon>Eukaryota</taxon>
        <taxon>Metazoa</taxon>
        <taxon>Ecdysozoa</taxon>
        <taxon>Arthropoda</taxon>
        <taxon>Chelicerata</taxon>
        <taxon>Arachnida</taxon>
        <taxon>Araneae</taxon>
        <taxon>Araneomorphae</taxon>
        <taxon>Entelegynae</taxon>
        <taxon>Araneoidea</taxon>
        <taxon>Nephilidae</taxon>
        <taxon>Trichonephila</taxon>
    </lineage>
</organism>
<name>A0A8X6S6J8_TRICX</name>
<dbReference type="EMBL" id="BMAU01021255">
    <property type="protein sequence ID" value="GFY05713.1"/>
    <property type="molecule type" value="Genomic_DNA"/>
</dbReference>
<proteinExistence type="predicted"/>
<accession>A0A8X6S6J8</accession>
<sequence length="103" mass="11711">MPPNRQRPDQGQRNSSWETGYVMPLVSRSFEPHTGQLTTDLITLNSSQMKEALSPSPNFYTTLTGRLQTSTDVMRISVCIRRGFSRTRTRTHVSSTLVSRLRP</sequence>
<comment type="caution">
    <text evidence="1">The sequence shown here is derived from an EMBL/GenBank/DDBJ whole genome shotgun (WGS) entry which is preliminary data.</text>
</comment>
<gene>
    <name evidence="1" type="ORF">TNCV_4403801</name>
</gene>
<protein>
    <submittedName>
        <fullName evidence="1">Uncharacterized protein</fullName>
    </submittedName>
</protein>
<dbReference type="Proteomes" id="UP000887159">
    <property type="component" value="Unassembled WGS sequence"/>
</dbReference>
<keyword evidence="2" id="KW-1185">Reference proteome</keyword>
<evidence type="ECO:0000313" key="1">
    <source>
        <dbReference type="EMBL" id="GFY05713.1"/>
    </source>
</evidence>
<evidence type="ECO:0000313" key="2">
    <source>
        <dbReference type="Proteomes" id="UP000887159"/>
    </source>
</evidence>
<reference evidence="1" key="1">
    <citation type="submission" date="2020-08" db="EMBL/GenBank/DDBJ databases">
        <title>Multicomponent nature underlies the extraordinary mechanical properties of spider dragline silk.</title>
        <authorList>
            <person name="Kono N."/>
            <person name="Nakamura H."/>
            <person name="Mori M."/>
            <person name="Yoshida Y."/>
            <person name="Ohtoshi R."/>
            <person name="Malay A.D."/>
            <person name="Moran D.A.P."/>
            <person name="Tomita M."/>
            <person name="Numata K."/>
            <person name="Arakawa K."/>
        </authorList>
    </citation>
    <scope>NUCLEOTIDE SEQUENCE</scope>
</reference>